<proteinExistence type="predicted"/>
<protein>
    <submittedName>
        <fullName evidence="1">Uncharacterized protein</fullName>
    </submittedName>
</protein>
<evidence type="ECO:0000313" key="1">
    <source>
        <dbReference type="EMBL" id="WVZ20669.1"/>
    </source>
</evidence>
<accession>A0AAQ3P2Q0</accession>
<organism evidence="1 2">
    <name type="scientific">Vigna mungo</name>
    <name type="common">Black gram</name>
    <name type="synonym">Phaseolus mungo</name>
    <dbReference type="NCBI Taxonomy" id="3915"/>
    <lineage>
        <taxon>Eukaryota</taxon>
        <taxon>Viridiplantae</taxon>
        <taxon>Streptophyta</taxon>
        <taxon>Embryophyta</taxon>
        <taxon>Tracheophyta</taxon>
        <taxon>Spermatophyta</taxon>
        <taxon>Magnoliopsida</taxon>
        <taxon>eudicotyledons</taxon>
        <taxon>Gunneridae</taxon>
        <taxon>Pentapetalae</taxon>
        <taxon>rosids</taxon>
        <taxon>fabids</taxon>
        <taxon>Fabales</taxon>
        <taxon>Fabaceae</taxon>
        <taxon>Papilionoideae</taxon>
        <taxon>50 kb inversion clade</taxon>
        <taxon>NPAAA clade</taxon>
        <taxon>indigoferoid/millettioid clade</taxon>
        <taxon>Phaseoleae</taxon>
        <taxon>Vigna</taxon>
    </lineage>
</organism>
<dbReference type="AlphaFoldDB" id="A0AAQ3P2Q0"/>
<dbReference type="Proteomes" id="UP001374535">
    <property type="component" value="Chromosome 2"/>
</dbReference>
<name>A0AAQ3P2Q0_VIGMU</name>
<evidence type="ECO:0000313" key="2">
    <source>
        <dbReference type="Proteomes" id="UP001374535"/>
    </source>
</evidence>
<dbReference type="EMBL" id="CP144699">
    <property type="protein sequence ID" value="WVZ20669.1"/>
    <property type="molecule type" value="Genomic_DNA"/>
</dbReference>
<reference evidence="1 2" key="1">
    <citation type="journal article" date="2023" name="Life. Sci Alliance">
        <title>Evolutionary insights into 3D genome organization and epigenetic landscape of Vigna mungo.</title>
        <authorList>
            <person name="Junaid A."/>
            <person name="Singh B."/>
            <person name="Bhatia S."/>
        </authorList>
    </citation>
    <scope>NUCLEOTIDE SEQUENCE [LARGE SCALE GENOMIC DNA]</scope>
    <source>
        <strain evidence="1">Urdbean</strain>
    </source>
</reference>
<keyword evidence="2" id="KW-1185">Reference proteome</keyword>
<sequence length="222" mass="24614">MKESRVWVASSNGSGIIGLGVYESWRLQHRRTVRWPHWTCCSSLSLTLSHFQTFTISNFGHPPPNTNADTPSSEIGQPSMYTSLSALHFAAMQFISLSPTVSLPHTANCSKPLQFETNISKHSLLGFTPIRTSCSTFTQYSATPIKPLLPISSMSHPTRSFLKLLLQPFATATSPLSLHLGVLIRWRTSKFEHFANASKPISLISSMTRWSSTMPVTSFVNT</sequence>
<gene>
    <name evidence="1" type="ORF">V8G54_007991</name>
</gene>